<feature type="region of interest" description="Disordered" evidence="1">
    <location>
        <begin position="57"/>
        <end position="80"/>
    </location>
</feature>
<reference evidence="2" key="2">
    <citation type="submission" date="2021-02" db="EMBL/GenBank/DDBJ databases">
        <authorList>
            <person name="Kimball J.A."/>
            <person name="Haas M.W."/>
            <person name="Macchietto M."/>
            <person name="Kono T."/>
            <person name="Duquette J."/>
            <person name="Shao M."/>
        </authorList>
    </citation>
    <scope>NUCLEOTIDE SEQUENCE</scope>
    <source>
        <tissue evidence="2">Fresh leaf tissue</tissue>
    </source>
</reference>
<gene>
    <name evidence="2" type="ORF">GUJ93_ZPchr0006g42912</name>
</gene>
<sequence>MGAKLGQDPIKAKPRQGPMGTEPRWPTREKLRQGATGAAVGAERRRGQEMLGAKLGLGRRPSEAGLKLRGKQSTGRRHGS</sequence>
<feature type="region of interest" description="Disordered" evidence="1">
    <location>
        <begin position="1"/>
        <end position="44"/>
    </location>
</feature>
<keyword evidence="3" id="KW-1185">Reference proteome</keyword>
<accession>A0A8J5VWZ5</accession>
<dbReference type="EMBL" id="JAAALK010000283">
    <property type="protein sequence ID" value="KAG8075646.1"/>
    <property type="molecule type" value="Genomic_DNA"/>
</dbReference>
<name>A0A8J5VWZ5_ZIZPA</name>
<reference evidence="2" key="1">
    <citation type="journal article" date="2021" name="bioRxiv">
        <title>Whole Genome Assembly and Annotation of Northern Wild Rice, Zizania palustris L., Supports a Whole Genome Duplication in the Zizania Genus.</title>
        <authorList>
            <person name="Haas M."/>
            <person name="Kono T."/>
            <person name="Macchietto M."/>
            <person name="Millas R."/>
            <person name="McGilp L."/>
            <person name="Shao M."/>
            <person name="Duquette J."/>
            <person name="Hirsch C.N."/>
            <person name="Kimball J."/>
        </authorList>
    </citation>
    <scope>NUCLEOTIDE SEQUENCE</scope>
    <source>
        <tissue evidence="2">Fresh leaf tissue</tissue>
    </source>
</reference>
<comment type="caution">
    <text evidence="2">The sequence shown here is derived from an EMBL/GenBank/DDBJ whole genome shotgun (WGS) entry which is preliminary data.</text>
</comment>
<evidence type="ECO:0000313" key="3">
    <source>
        <dbReference type="Proteomes" id="UP000729402"/>
    </source>
</evidence>
<evidence type="ECO:0000313" key="2">
    <source>
        <dbReference type="EMBL" id="KAG8075646.1"/>
    </source>
</evidence>
<protein>
    <submittedName>
        <fullName evidence="2">Uncharacterized protein</fullName>
    </submittedName>
</protein>
<evidence type="ECO:0000256" key="1">
    <source>
        <dbReference type="SAM" id="MobiDB-lite"/>
    </source>
</evidence>
<feature type="compositionally biased region" description="Basic residues" evidence="1">
    <location>
        <begin position="68"/>
        <end position="80"/>
    </location>
</feature>
<dbReference type="Proteomes" id="UP000729402">
    <property type="component" value="Unassembled WGS sequence"/>
</dbReference>
<organism evidence="2 3">
    <name type="scientific">Zizania palustris</name>
    <name type="common">Northern wild rice</name>
    <dbReference type="NCBI Taxonomy" id="103762"/>
    <lineage>
        <taxon>Eukaryota</taxon>
        <taxon>Viridiplantae</taxon>
        <taxon>Streptophyta</taxon>
        <taxon>Embryophyta</taxon>
        <taxon>Tracheophyta</taxon>
        <taxon>Spermatophyta</taxon>
        <taxon>Magnoliopsida</taxon>
        <taxon>Liliopsida</taxon>
        <taxon>Poales</taxon>
        <taxon>Poaceae</taxon>
        <taxon>BOP clade</taxon>
        <taxon>Oryzoideae</taxon>
        <taxon>Oryzeae</taxon>
        <taxon>Zizaniinae</taxon>
        <taxon>Zizania</taxon>
    </lineage>
</organism>
<dbReference type="AlphaFoldDB" id="A0A8J5VWZ5"/>
<proteinExistence type="predicted"/>